<feature type="compositionally biased region" description="Basic and acidic residues" evidence="6">
    <location>
        <begin position="332"/>
        <end position="342"/>
    </location>
</feature>
<dbReference type="InterPro" id="IPR047106">
    <property type="entry name" value="NFIL3-like_bZIP"/>
</dbReference>
<evidence type="ECO:0000256" key="1">
    <source>
        <dbReference type="ARBA" id="ARBA00006079"/>
    </source>
</evidence>
<dbReference type="SMART" id="SM00338">
    <property type="entry name" value="BRLZ"/>
    <property type="match status" value="1"/>
</dbReference>
<keyword evidence="9" id="KW-1185">Reference proteome</keyword>
<dbReference type="GO" id="GO:0003700">
    <property type="term" value="F:DNA-binding transcription factor activity"/>
    <property type="evidence" value="ECO:0007669"/>
    <property type="project" value="InterPro"/>
</dbReference>
<evidence type="ECO:0000313" key="9">
    <source>
        <dbReference type="Proteomes" id="UP001205998"/>
    </source>
</evidence>
<dbReference type="InterPro" id="IPR004827">
    <property type="entry name" value="bZIP"/>
</dbReference>
<feature type="compositionally biased region" description="Basic residues" evidence="6">
    <location>
        <begin position="377"/>
        <end position="386"/>
    </location>
</feature>
<dbReference type="FunFam" id="1.20.5.170:FF:000025">
    <property type="entry name" value="nuclear factor interleukin-3-regulated protein-like"/>
    <property type="match status" value="1"/>
</dbReference>
<dbReference type="PANTHER" id="PTHR15284">
    <property type="entry name" value="NUCLEAR FACTOR INTERLEUKIN-3-REGULATED PROTEIN"/>
    <property type="match status" value="1"/>
</dbReference>
<dbReference type="Proteomes" id="UP001205998">
    <property type="component" value="Unassembled WGS sequence"/>
</dbReference>
<comment type="caution">
    <text evidence="8">The sequence shown here is derived from an EMBL/GenBank/DDBJ whole genome shotgun (WGS) entry which is preliminary data.</text>
</comment>
<reference evidence="8" key="1">
    <citation type="submission" date="2018-07" db="EMBL/GenBank/DDBJ databases">
        <title>Comparative genomics of catfishes provides insights into carnivory and benthic adaptation.</title>
        <authorList>
            <person name="Zhang Y."/>
            <person name="Wang D."/>
            <person name="Peng Z."/>
            <person name="Zheng S."/>
            <person name="Shao F."/>
            <person name="Tao W."/>
        </authorList>
    </citation>
    <scope>NUCLEOTIDE SEQUENCE</scope>
    <source>
        <strain evidence="8">Chongqing</strain>
    </source>
</reference>
<evidence type="ECO:0000256" key="3">
    <source>
        <dbReference type="ARBA" id="ARBA00023125"/>
    </source>
</evidence>
<evidence type="ECO:0000259" key="7">
    <source>
        <dbReference type="PROSITE" id="PS50217"/>
    </source>
</evidence>
<dbReference type="EMBL" id="MU562415">
    <property type="protein sequence ID" value="KAI5613802.1"/>
    <property type="molecule type" value="Genomic_DNA"/>
</dbReference>
<protein>
    <submittedName>
        <fullName evidence="8">Nuclear factor, interleukin 3 regulated, member 5 isoform X1</fullName>
    </submittedName>
</protein>
<feature type="region of interest" description="Disordered" evidence="6">
    <location>
        <begin position="209"/>
        <end position="228"/>
    </location>
</feature>
<keyword evidence="2" id="KW-0805">Transcription regulation</keyword>
<dbReference type="SUPFAM" id="SSF57959">
    <property type="entry name" value="Leucine zipper domain"/>
    <property type="match status" value="1"/>
</dbReference>
<evidence type="ECO:0000256" key="2">
    <source>
        <dbReference type="ARBA" id="ARBA00023015"/>
    </source>
</evidence>
<keyword evidence="5" id="KW-0539">Nucleus</keyword>
<keyword evidence="4" id="KW-0804">Transcription</keyword>
<sequence>MESPTLVHPSTADSEAVDKIADEGRENSVPQTSTTTRPGRVSKPKASVNCRRKREFISEENKDESYWEKRRKNNEAAKRSREKRRLNDTVLENRVMALNEENLRLKTELLQLKLRFGLISSASCTEKMQQMNCEFPSENPHHAHILMNSDSSEAELLAQSEGPVSLPKYPSRGSLSDFSDGSSLDCPEPASYDTKRGSANAGVISDIASPRHNPVREHHTSLQPAPNQRSVILYSSSSQVNSNPAGPKLTGSVDPHHPSALETLSEVAQQLARRSLDLPNAAHTPTEADAHHTLKEHHLLDQNQNIYLTESPSLSDGNHLRDVRFSSLSDDGDPHSSDKEASTDDESPSSSSSSSEAGQSAHAGQNREGVRSAALPHKLRLKHRTSSNKDFTSNTSASSDLLQHGQTSIQSTEGPPEPSPYKGHVRTGS</sequence>
<comment type="similarity">
    <text evidence="1">Belongs to the bZIP family. NFIL3 subfamily.</text>
</comment>
<feature type="region of interest" description="Disordered" evidence="6">
    <location>
        <begin position="153"/>
        <end position="198"/>
    </location>
</feature>
<keyword evidence="3" id="KW-0238">DNA-binding</keyword>
<name>A0AAD5AD27_SILAS</name>
<proteinExistence type="inferred from homology"/>
<evidence type="ECO:0000256" key="4">
    <source>
        <dbReference type="ARBA" id="ARBA00023163"/>
    </source>
</evidence>
<feature type="domain" description="BZIP" evidence="7">
    <location>
        <begin position="63"/>
        <end position="113"/>
    </location>
</feature>
<evidence type="ECO:0000256" key="5">
    <source>
        <dbReference type="ARBA" id="ARBA00023242"/>
    </source>
</evidence>
<dbReference type="InterPro" id="IPR047229">
    <property type="entry name" value="NFIL3-like"/>
</dbReference>
<feature type="region of interest" description="Disordered" evidence="6">
    <location>
        <begin position="1"/>
        <end position="54"/>
    </location>
</feature>
<organism evidence="8 9">
    <name type="scientific">Silurus asotus</name>
    <name type="common">Amur catfish</name>
    <name type="synonym">Parasilurus asotus</name>
    <dbReference type="NCBI Taxonomy" id="30991"/>
    <lineage>
        <taxon>Eukaryota</taxon>
        <taxon>Metazoa</taxon>
        <taxon>Chordata</taxon>
        <taxon>Craniata</taxon>
        <taxon>Vertebrata</taxon>
        <taxon>Euteleostomi</taxon>
        <taxon>Actinopterygii</taxon>
        <taxon>Neopterygii</taxon>
        <taxon>Teleostei</taxon>
        <taxon>Ostariophysi</taxon>
        <taxon>Siluriformes</taxon>
        <taxon>Siluridae</taxon>
        <taxon>Silurus</taxon>
    </lineage>
</organism>
<dbReference type="GO" id="GO:0003677">
    <property type="term" value="F:DNA binding"/>
    <property type="evidence" value="ECO:0007669"/>
    <property type="project" value="UniProtKB-KW"/>
</dbReference>
<feature type="compositionally biased region" description="Low complexity" evidence="6">
    <location>
        <begin position="171"/>
        <end position="185"/>
    </location>
</feature>
<dbReference type="PROSITE" id="PS00036">
    <property type="entry name" value="BZIP_BASIC"/>
    <property type="match status" value="1"/>
</dbReference>
<feature type="region of interest" description="Disordered" evidence="6">
    <location>
        <begin position="236"/>
        <end position="258"/>
    </location>
</feature>
<dbReference type="GO" id="GO:0005634">
    <property type="term" value="C:nucleus"/>
    <property type="evidence" value="ECO:0007669"/>
    <property type="project" value="TreeGrafter"/>
</dbReference>
<dbReference type="Gene3D" id="1.20.5.170">
    <property type="match status" value="1"/>
</dbReference>
<feature type="region of interest" description="Disordered" evidence="6">
    <location>
        <begin position="309"/>
        <end position="429"/>
    </location>
</feature>
<dbReference type="PANTHER" id="PTHR15284:SF4">
    <property type="entry name" value="E4 BINDING PROTEIN 4-2"/>
    <property type="match status" value="1"/>
</dbReference>
<dbReference type="Pfam" id="PF07716">
    <property type="entry name" value="bZIP_2"/>
    <property type="match status" value="1"/>
</dbReference>
<dbReference type="GO" id="GO:0007623">
    <property type="term" value="P:circadian rhythm"/>
    <property type="evidence" value="ECO:0007669"/>
    <property type="project" value="TreeGrafter"/>
</dbReference>
<feature type="compositionally biased region" description="Basic and acidic residues" evidence="6">
    <location>
        <begin position="16"/>
        <end position="26"/>
    </location>
</feature>
<dbReference type="CDD" id="cd14694">
    <property type="entry name" value="bZIP_NFIL3"/>
    <property type="match status" value="1"/>
</dbReference>
<dbReference type="InterPro" id="IPR046347">
    <property type="entry name" value="bZIP_sf"/>
</dbReference>
<feature type="compositionally biased region" description="Polar residues" evidence="6">
    <location>
        <begin position="388"/>
        <end position="413"/>
    </location>
</feature>
<dbReference type="AlphaFoldDB" id="A0AAD5AD27"/>
<evidence type="ECO:0000256" key="6">
    <source>
        <dbReference type="SAM" id="MobiDB-lite"/>
    </source>
</evidence>
<accession>A0AAD5AD27</accession>
<evidence type="ECO:0000313" key="8">
    <source>
        <dbReference type="EMBL" id="KAI5613802.1"/>
    </source>
</evidence>
<feature type="compositionally biased region" description="Polar residues" evidence="6">
    <location>
        <begin position="28"/>
        <end position="37"/>
    </location>
</feature>
<dbReference type="PROSITE" id="PS50217">
    <property type="entry name" value="BZIP"/>
    <property type="match status" value="1"/>
</dbReference>
<gene>
    <name evidence="8" type="ORF">C0J50_4206</name>
</gene>